<dbReference type="GO" id="GO:0005085">
    <property type="term" value="F:guanyl-nucleotide exchange factor activity"/>
    <property type="evidence" value="ECO:0007669"/>
    <property type="project" value="UniProtKB-KW"/>
</dbReference>
<reference evidence="7 8" key="1">
    <citation type="journal article" date="2007" name="Nature">
        <title>The medaka draft genome and insights into vertebrate genome evolution.</title>
        <authorList>
            <person name="Kasahara M."/>
            <person name="Naruse K."/>
            <person name="Sasaki S."/>
            <person name="Nakatani Y."/>
            <person name="Qu W."/>
            <person name="Ahsan B."/>
            <person name="Yamada T."/>
            <person name="Nagayasu Y."/>
            <person name="Doi K."/>
            <person name="Kasai Y."/>
            <person name="Jindo T."/>
            <person name="Kobayashi D."/>
            <person name="Shimada A."/>
            <person name="Toyoda A."/>
            <person name="Kuroki Y."/>
            <person name="Fujiyama A."/>
            <person name="Sasaki T."/>
            <person name="Shimizu A."/>
            <person name="Asakawa S."/>
            <person name="Shimizu N."/>
            <person name="Hashimoto S."/>
            <person name="Yang J."/>
            <person name="Lee Y."/>
            <person name="Matsushima K."/>
            <person name="Sugano S."/>
            <person name="Sakaizumi M."/>
            <person name="Narita T."/>
            <person name="Ohishi K."/>
            <person name="Haga S."/>
            <person name="Ohta F."/>
            <person name="Nomoto H."/>
            <person name="Nogata K."/>
            <person name="Morishita T."/>
            <person name="Endo T."/>
            <person name="Shin-I T."/>
            <person name="Takeda H."/>
            <person name="Morishita S."/>
            <person name="Kohara Y."/>
        </authorList>
    </citation>
    <scope>NUCLEOTIDE SEQUENCE [LARGE SCALE GENOMIC DNA]</scope>
    <source>
        <strain evidence="7 8">Hd-rR</strain>
    </source>
</reference>
<dbReference type="SMART" id="SM00801">
    <property type="entry name" value="dDENN"/>
    <property type="match status" value="1"/>
</dbReference>
<keyword evidence="8" id="KW-1185">Reference proteome</keyword>
<dbReference type="PROSITE" id="PS51375">
    <property type="entry name" value="PPR"/>
    <property type="match status" value="1"/>
</dbReference>
<dbReference type="PROSITE" id="PS51498">
    <property type="entry name" value="MABP"/>
    <property type="match status" value="1"/>
</dbReference>
<name>H2LRX1_ORYLA</name>
<protein>
    <submittedName>
        <fullName evidence="7">DENN/MADD domain containing 4A</fullName>
    </submittedName>
</protein>
<sequence length="1641" mass="181774">MEDKAPRVADYFVVAGLPDSPKPLEDDLHFDDAGARSVKPKAPITDVAVVIRSLGEEVPAGFTCVETTPTGLSAELNGASLRGPQVFLCFKRGRDKPPLTDLGVLYEWKEKLKPGCHIVQTTPSGRPANISSSSSQRIYITYRRSPKSQPHTSLAVTDVCVIIPGKGETPPHTFCKVDKNLNSSMWGSSIYLCYKKSLAKANAIAYKAGLLCRYPEEDYESFPLPESVPMFCLPMGAMIERWPTHTKHSLPVFSTFVLTGASGEKVYGAAIQFYEPHPEESLTDRQRSQLGLTSSDFGNDETKTFYSNKSICLLSHWPFFDSFRSFLTFLYRYSISGPHAVPIEKHVSHFMQNVPFPSTQRPRILVQLSPHDSLILSQPVSSPLPLSGGSLSTLLLNLGPKNAATLLVLAVTEHKILVHSLRPAVLTSVTEALVSMIFPFHWPCPYIPLCPLALADVLSAPCPFIVGLDSRYFDLYVPPADISCVDLDTNTISQKEDKKALTWKILPRRACKYLLNTLSKLYQQLIEGGQVNRDDVQMNHAVTDDELYGGKSLHTLELEIQEAFLRLMAAILRGYRSYLQPITQAPSEKTTDVSSLFDLQGFLKSRDRSHQRFYSLMTKTQMFSRFIEECSFVSDKDASLAFFDECVDKMDGERPEDTRLIELDESHGSEHTVYVNPPELPPLPHGEEYPLRYSYSRFPVLSVELLEPLEGPNPSSAGTASRHSSPSSPTAIFRRSQQEIKSAQRMAKTHSSVPQMWSKCLLRHCYGLWFICLPGFVGNCHSKVRALRTAYDVLRKMQEKKLQAPDEVCYRVLLQLCGQYSQPVLAVRVLFEMKKAGVQPNAITYGYYNKAVLESTWPSTTRGGYFLWGKLRNVLLGVLQFKQARRKRRTPHREPQLSDGSDLDTVSHGSMDSANDSAERTSIDTDFTKMDSSDDGFSTGGQSDQGYDSLSKEEERFCSRETDVSHSCKSKINSVFKARERYLSVGVIGSRLASNDTHLYGVLPKTERPKSLDLSGQGFTRLTVPLLNSPKQHAPASDRLDGVEEEDVESVKQKALDRSVSCTAVRRTGSEVQLDPLSQMAAEPECDQNSSSSTPSSSRNLVEEIETYMNNSSSPLRSCTPCTDLQNSSSPLFRSPLSGHSPQSSTLVRSSTHLSLPVRSKERLRPSPSLPLGVCRKDRERPSSLVSPSSPSPSNSSFSMDSLFTPTLDIFKSSVISAGKGVAEKASRLYSRLSSQTSLTQDANCDRLSVSSLTSAEAECSSLTENYESSLDPEGFTSPQHSSVSRLRISPVGVCHPSLGSPSSALALPSKTPHTPSSSPDASRFQPTSNYIIEVLMSSCSLCKTCDCLVYDEEIMAGWTANDSNLNSTCPFCGTAFLPFLNDNMSEAAQPSVASIHPVETSGSAGVSPPASVPTSASDLVTVPYLSPLVLWKELESLLVNEGDQAISSPSVVDQHPIVFWNLVWYFRRLELPSNLSALILSLPSVSSEDSRQVLVRIMWDNLKLHRDKVQPCYVLWNTHCANSLIRSGLCEEGQLFTVELLQSFVRSIKKSDVYQPMTQIIQLLGPELGFKRQRSLYRDLLFLSLVALGKNNININAFDREYRLAYDRLTPSQVKLTHNCDRTPGAGVMECRRTFGEPGL</sequence>
<dbReference type="InterPro" id="IPR023341">
    <property type="entry name" value="MABP"/>
</dbReference>
<dbReference type="GeneTree" id="ENSGT00940000155836"/>
<evidence type="ECO:0000259" key="6">
    <source>
        <dbReference type="PROSITE" id="PS51498"/>
    </source>
</evidence>
<dbReference type="PROSITE" id="PS50211">
    <property type="entry name" value="DENN"/>
    <property type="match status" value="1"/>
</dbReference>
<dbReference type="Pfam" id="PF03456">
    <property type="entry name" value="uDENN"/>
    <property type="match status" value="1"/>
</dbReference>
<feature type="compositionally biased region" description="Basic and acidic residues" evidence="4">
    <location>
        <begin position="917"/>
        <end position="932"/>
    </location>
</feature>
<dbReference type="Pfam" id="PF13812">
    <property type="entry name" value="PPR_3"/>
    <property type="match status" value="1"/>
</dbReference>
<reference evidence="7" key="2">
    <citation type="submission" date="2025-08" db="UniProtKB">
        <authorList>
            <consortium name="Ensembl"/>
        </authorList>
    </citation>
    <scope>IDENTIFICATION</scope>
    <source>
        <strain evidence="7">Hd-rR</strain>
    </source>
</reference>
<feature type="region of interest" description="Disordered" evidence="4">
    <location>
        <begin position="1073"/>
        <end position="1099"/>
    </location>
</feature>
<dbReference type="Pfam" id="PF03455">
    <property type="entry name" value="dDENN"/>
    <property type="match status" value="1"/>
</dbReference>
<evidence type="ECO:0000256" key="4">
    <source>
        <dbReference type="SAM" id="MobiDB-lite"/>
    </source>
</evidence>
<dbReference type="InterPro" id="IPR002885">
    <property type="entry name" value="PPR_rpt"/>
</dbReference>
<feature type="compositionally biased region" description="Polar residues" evidence="4">
    <location>
        <begin position="907"/>
        <end position="916"/>
    </location>
</feature>
<feature type="compositionally biased region" description="Low complexity" evidence="4">
    <location>
        <begin position="1183"/>
        <end position="1198"/>
    </location>
</feature>
<evidence type="ECO:0000256" key="3">
    <source>
        <dbReference type="PROSITE-ProRule" id="PRU00708"/>
    </source>
</evidence>
<dbReference type="Proteomes" id="UP000001038">
    <property type="component" value="Chromosome 6"/>
</dbReference>
<dbReference type="PANTHER" id="PTHR12296:SF16">
    <property type="entry name" value="C-MYC PROMOTER-BINDING PROTEIN"/>
    <property type="match status" value="1"/>
</dbReference>
<evidence type="ECO:0000256" key="1">
    <source>
        <dbReference type="ARBA" id="ARBA00022553"/>
    </source>
</evidence>
<organism evidence="7 8">
    <name type="scientific">Oryzias latipes</name>
    <name type="common">Japanese rice fish</name>
    <name type="synonym">Japanese killifish</name>
    <dbReference type="NCBI Taxonomy" id="8090"/>
    <lineage>
        <taxon>Eukaryota</taxon>
        <taxon>Metazoa</taxon>
        <taxon>Chordata</taxon>
        <taxon>Craniata</taxon>
        <taxon>Vertebrata</taxon>
        <taxon>Euteleostomi</taxon>
        <taxon>Actinopterygii</taxon>
        <taxon>Neopterygii</taxon>
        <taxon>Teleostei</taxon>
        <taxon>Neoteleostei</taxon>
        <taxon>Acanthomorphata</taxon>
        <taxon>Ovalentaria</taxon>
        <taxon>Atherinomorphae</taxon>
        <taxon>Beloniformes</taxon>
        <taxon>Adrianichthyidae</taxon>
        <taxon>Oryziinae</taxon>
        <taxon>Oryzias</taxon>
    </lineage>
</organism>
<evidence type="ECO:0000313" key="8">
    <source>
        <dbReference type="Proteomes" id="UP000001038"/>
    </source>
</evidence>
<feature type="region of interest" description="Disordered" evidence="4">
    <location>
        <begin position="1130"/>
        <end position="1198"/>
    </location>
</feature>
<dbReference type="Gene3D" id="2.100.10.50">
    <property type="match status" value="1"/>
</dbReference>
<feature type="region of interest" description="Disordered" evidence="4">
    <location>
        <begin position="711"/>
        <end position="732"/>
    </location>
</feature>
<dbReference type="Gene3D" id="1.25.40.10">
    <property type="entry name" value="Tetratricopeptide repeat domain"/>
    <property type="match status" value="1"/>
</dbReference>
<gene>
    <name evidence="7" type="primary">dennd4a</name>
</gene>
<feature type="compositionally biased region" description="Polar residues" evidence="4">
    <location>
        <begin position="713"/>
        <end position="730"/>
    </location>
</feature>
<dbReference type="InterPro" id="IPR043153">
    <property type="entry name" value="DENN_C"/>
</dbReference>
<dbReference type="InterPro" id="IPR005112">
    <property type="entry name" value="dDENN_dom"/>
</dbReference>
<feature type="domain" description="MABP" evidence="6">
    <location>
        <begin position="41"/>
        <end position="198"/>
    </location>
</feature>
<feature type="region of interest" description="Disordered" evidence="4">
    <location>
        <begin position="885"/>
        <end position="954"/>
    </location>
</feature>
<dbReference type="InterPro" id="IPR011990">
    <property type="entry name" value="TPR-like_helical_dom_sf"/>
</dbReference>
<keyword evidence="1" id="KW-0597">Phosphoprotein</keyword>
<proteinExistence type="predicted"/>
<dbReference type="InterPro" id="IPR001194">
    <property type="entry name" value="cDENN_dom"/>
</dbReference>
<dbReference type="Gene3D" id="3.40.50.11500">
    <property type="match status" value="1"/>
</dbReference>
<feature type="compositionally biased region" description="Low complexity" evidence="4">
    <location>
        <begin position="1305"/>
        <end position="1320"/>
    </location>
</feature>
<dbReference type="FunFam" id="2.100.10.50:FF:000001">
    <property type="entry name" value="DENN domain containing 4C"/>
    <property type="match status" value="1"/>
</dbReference>
<dbReference type="HOGENOM" id="CLU_003074_0_0_1"/>
<dbReference type="SMART" id="SM00799">
    <property type="entry name" value="DENN"/>
    <property type="match status" value="1"/>
</dbReference>
<evidence type="ECO:0000313" key="7">
    <source>
        <dbReference type="Ensembl" id="ENSORLP00000008826.2"/>
    </source>
</evidence>
<dbReference type="Pfam" id="PF02141">
    <property type="entry name" value="DENN"/>
    <property type="match status" value="1"/>
</dbReference>
<dbReference type="eggNOG" id="KOG2127">
    <property type="taxonomic scope" value="Eukaryota"/>
</dbReference>
<dbReference type="FunFam" id="1.25.40.10:FF:000042">
    <property type="entry name" value="C-myc promoter-binding protein isoform X1"/>
    <property type="match status" value="1"/>
</dbReference>
<feature type="domain" description="UDENN" evidence="5">
    <location>
        <begin position="190"/>
        <end position="639"/>
    </location>
</feature>
<evidence type="ECO:0000256" key="2">
    <source>
        <dbReference type="ARBA" id="ARBA00022658"/>
    </source>
</evidence>
<feature type="compositionally biased region" description="Polar residues" evidence="4">
    <location>
        <begin position="1130"/>
        <end position="1154"/>
    </location>
</feature>
<keyword evidence="2" id="KW-0344">Guanine-nucleotide releasing factor</keyword>
<feature type="region of interest" description="Disordered" evidence="4">
    <location>
        <begin position="1305"/>
        <end position="1324"/>
    </location>
</feature>
<dbReference type="GO" id="GO:0005829">
    <property type="term" value="C:cytosol"/>
    <property type="evidence" value="ECO:0007669"/>
    <property type="project" value="UniProtKB-ARBA"/>
</dbReference>
<feature type="repeat" description="PPR" evidence="3">
    <location>
        <begin position="806"/>
        <end position="840"/>
    </location>
</feature>
<dbReference type="InterPro" id="IPR005113">
    <property type="entry name" value="uDENN_dom"/>
</dbReference>
<accession>H2LRX1</accession>
<dbReference type="SMART" id="SM00800">
    <property type="entry name" value="uDENN"/>
    <property type="match status" value="1"/>
</dbReference>
<dbReference type="Ensembl" id="ENSORLT00000008827.2">
    <property type="protein sequence ID" value="ENSORLP00000008826.2"/>
    <property type="gene ID" value="ENSORLG00000007022.2"/>
</dbReference>
<dbReference type="PANTHER" id="PTHR12296">
    <property type="entry name" value="DENN DOMAIN-CONTAINING PROTEIN 4"/>
    <property type="match status" value="1"/>
</dbReference>
<dbReference type="Bgee" id="ENSORLG00000007022">
    <property type="expression patterns" value="Expressed in animal zygote and 11 other cell types or tissues"/>
</dbReference>
<dbReference type="InterPro" id="IPR037516">
    <property type="entry name" value="Tripartite_DENN"/>
</dbReference>
<dbReference type="InterPro" id="IPR051696">
    <property type="entry name" value="DENN_Domain_GEFs"/>
</dbReference>
<evidence type="ECO:0000259" key="5">
    <source>
        <dbReference type="PROSITE" id="PS50211"/>
    </source>
</evidence>
<reference evidence="7" key="3">
    <citation type="submission" date="2025-09" db="UniProtKB">
        <authorList>
            <consortium name="Ensembl"/>
        </authorList>
    </citation>
    <scope>IDENTIFICATION</scope>
    <source>
        <strain evidence="7">Hd-rR</strain>
    </source>
</reference>